<dbReference type="EMBL" id="JANJYI010000001">
    <property type="protein sequence ID" value="KAK2663469.1"/>
    <property type="molecule type" value="Genomic_DNA"/>
</dbReference>
<evidence type="ECO:0000313" key="1">
    <source>
        <dbReference type="EMBL" id="KAK2663469.1"/>
    </source>
</evidence>
<dbReference type="Proteomes" id="UP001280121">
    <property type="component" value="Unassembled WGS sequence"/>
</dbReference>
<dbReference type="AlphaFoldDB" id="A0AAD9XPS6"/>
<reference evidence="1" key="1">
    <citation type="journal article" date="2023" name="Plant J.">
        <title>Genome sequences and population genomics provide insights into the demographic history, inbreeding, and mutation load of two 'living fossil' tree species of Dipteronia.</title>
        <authorList>
            <person name="Feng Y."/>
            <person name="Comes H.P."/>
            <person name="Chen J."/>
            <person name="Zhu S."/>
            <person name="Lu R."/>
            <person name="Zhang X."/>
            <person name="Li P."/>
            <person name="Qiu J."/>
            <person name="Olsen K.M."/>
            <person name="Qiu Y."/>
        </authorList>
    </citation>
    <scope>NUCLEOTIDE SEQUENCE</scope>
    <source>
        <strain evidence="1">KIB01</strain>
    </source>
</reference>
<evidence type="ECO:0000313" key="2">
    <source>
        <dbReference type="Proteomes" id="UP001280121"/>
    </source>
</evidence>
<proteinExistence type="predicted"/>
<organism evidence="1 2">
    <name type="scientific">Dipteronia dyeriana</name>
    <dbReference type="NCBI Taxonomy" id="168575"/>
    <lineage>
        <taxon>Eukaryota</taxon>
        <taxon>Viridiplantae</taxon>
        <taxon>Streptophyta</taxon>
        <taxon>Embryophyta</taxon>
        <taxon>Tracheophyta</taxon>
        <taxon>Spermatophyta</taxon>
        <taxon>Magnoliopsida</taxon>
        <taxon>eudicotyledons</taxon>
        <taxon>Gunneridae</taxon>
        <taxon>Pentapetalae</taxon>
        <taxon>rosids</taxon>
        <taxon>malvids</taxon>
        <taxon>Sapindales</taxon>
        <taxon>Sapindaceae</taxon>
        <taxon>Hippocastanoideae</taxon>
        <taxon>Acereae</taxon>
        <taxon>Dipteronia</taxon>
    </lineage>
</organism>
<sequence length="182" mass="21121">MGDALYMYIQYSPDWHYRTTMPPVCFSTMVFLRFSIQCSGLTLASRDVISFCFPGICRVTPIEVDCANKRGSLLKIIQVLSVPRSRRTSVSSTIRKISTYTAVLDFEGPFLQLKMVNKALVLHFQRLSGFKQFYRLVYRNPHFRVAEEDFAIGSCLKHQVQEYQSKLRTLETNQLQEEIDQK</sequence>
<name>A0AAD9XPS6_9ROSI</name>
<comment type="caution">
    <text evidence="1">The sequence shown here is derived from an EMBL/GenBank/DDBJ whole genome shotgun (WGS) entry which is preliminary data.</text>
</comment>
<protein>
    <submittedName>
        <fullName evidence="1">Uncharacterized protein</fullName>
    </submittedName>
</protein>
<keyword evidence="2" id="KW-1185">Reference proteome</keyword>
<gene>
    <name evidence="1" type="ORF">Ddye_002043</name>
</gene>
<accession>A0AAD9XPS6</accession>